<dbReference type="SUPFAM" id="SSF55729">
    <property type="entry name" value="Acyl-CoA N-acyltransferases (Nat)"/>
    <property type="match status" value="1"/>
</dbReference>
<feature type="domain" description="N-acetyltransferase" evidence="1">
    <location>
        <begin position="1"/>
        <end position="144"/>
    </location>
</feature>
<gene>
    <name evidence="2" type="ORF">BSK65_18705</name>
</gene>
<dbReference type="CDD" id="cd04301">
    <property type="entry name" value="NAT_SF"/>
    <property type="match status" value="1"/>
</dbReference>
<organism evidence="2 3">
    <name type="scientific">Paenibacillus odorifer</name>
    <dbReference type="NCBI Taxonomy" id="189426"/>
    <lineage>
        <taxon>Bacteria</taxon>
        <taxon>Bacillati</taxon>
        <taxon>Bacillota</taxon>
        <taxon>Bacilli</taxon>
        <taxon>Bacillales</taxon>
        <taxon>Paenibacillaceae</taxon>
        <taxon>Paenibacillus</taxon>
    </lineage>
</organism>
<dbReference type="Gene3D" id="3.40.630.30">
    <property type="match status" value="1"/>
</dbReference>
<dbReference type="InterPro" id="IPR000182">
    <property type="entry name" value="GNAT_dom"/>
</dbReference>
<evidence type="ECO:0000313" key="3">
    <source>
        <dbReference type="Proteomes" id="UP000187425"/>
    </source>
</evidence>
<dbReference type="InterPro" id="IPR016181">
    <property type="entry name" value="Acyl_CoA_acyltransferase"/>
</dbReference>
<dbReference type="EMBL" id="MPTW01000010">
    <property type="protein sequence ID" value="OME68163.1"/>
    <property type="molecule type" value="Genomic_DNA"/>
</dbReference>
<evidence type="ECO:0000313" key="2">
    <source>
        <dbReference type="EMBL" id="OME68163.1"/>
    </source>
</evidence>
<dbReference type="PANTHER" id="PTHR39173:SF1">
    <property type="entry name" value="ACETYLTRANSFERASE"/>
    <property type="match status" value="1"/>
</dbReference>
<dbReference type="PANTHER" id="PTHR39173">
    <property type="entry name" value="ACETYLTRANSFERASE"/>
    <property type="match status" value="1"/>
</dbReference>
<evidence type="ECO:0000259" key="1">
    <source>
        <dbReference type="PROSITE" id="PS51186"/>
    </source>
</evidence>
<dbReference type="AlphaFoldDB" id="A0A1R0ZEF6"/>
<proteinExistence type="predicted"/>
<name>A0A1R0ZEF6_9BACL</name>
<protein>
    <recommendedName>
        <fullName evidence="1">N-acetyltransferase domain-containing protein</fullName>
    </recommendedName>
</protein>
<sequence length="154" mass="17594">MLEEWRDTGEHLVPFVLRYDHTDFESFLEQIDNLKKGVGLKVGTVSSSTYWFISQERKVIGAVNMRHSLNDRLLQMGGHIGFGVRPSMLLKGYATELLRQSLIKAREMNHSRVLLTCDKDNHGSAKTIVNNGGILDYVDVVTGTEIQRYWIEIK</sequence>
<dbReference type="PROSITE" id="PS51186">
    <property type="entry name" value="GNAT"/>
    <property type="match status" value="1"/>
</dbReference>
<accession>A0A1R0ZEF6</accession>
<reference evidence="2 3" key="1">
    <citation type="submission" date="2016-11" db="EMBL/GenBank/DDBJ databases">
        <title>Paenibacillus species isolates.</title>
        <authorList>
            <person name="Beno S.M."/>
        </authorList>
    </citation>
    <scope>NUCLEOTIDE SEQUENCE [LARGE SCALE GENOMIC DNA]</scope>
    <source>
        <strain evidence="2 3">FSL H7-0443</strain>
    </source>
</reference>
<dbReference type="Proteomes" id="UP000187425">
    <property type="component" value="Unassembled WGS sequence"/>
</dbReference>
<dbReference type="Pfam" id="PF13302">
    <property type="entry name" value="Acetyltransf_3"/>
    <property type="match status" value="1"/>
</dbReference>
<comment type="caution">
    <text evidence="2">The sequence shown here is derived from an EMBL/GenBank/DDBJ whole genome shotgun (WGS) entry which is preliminary data.</text>
</comment>
<dbReference type="GO" id="GO:0016747">
    <property type="term" value="F:acyltransferase activity, transferring groups other than amino-acyl groups"/>
    <property type="evidence" value="ECO:0007669"/>
    <property type="project" value="InterPro"/>
</dbReference>